<dbReference type="GO" id="GO:0000287">
    <property type="term" value="F:magnesium ion binding"/>
    <property type="evidence" value="ECO:0007669"/>
    <property type="project" value="UniProtKB-UniRule"/>
</dbReference>
<dbReference type="SMART" id="SM01038">
    <property type="entry name" value="Bgal_small_N"/>
    <property type="match status" value="1"/>
</dbReference>
<dbReference type="GO" id="GO:0005990">
    <property type="term" value="P:lactose catabolic process"/>
    <property type="evidence" value="ECO:0007669"/>
    <property type="project" value="TreeGrafter"/>
</dbReference>
<feature type="binding site" evidence="11">
    <location>
        <position position="412"/>
    </location>
    <ligand>
        <name>Mg(2+)</name>
        <dbReference type="ChEBI" id="CHEBI:18420"/>
        <label>1</label>
    </ligand>
</feature>
<comment type="cofactor">
    <cofactor evidence="11">
        <name>Na(+)</name>
        <dbReference type="ChEBI" id="CHEBI:29101"/>
    </cofactor>
    <text evidence="11">Binds 1 sodium ion per monomer.</text>
</comment>
<dbReference type="Pfam" id="PF02836">
    <property type="entry name" value="Glyco_hydro_2_C"/>
    <property type="match status" value="1"/>
</dbReference>
<dbReference type="EMBL" id="RKIK01000016">
    <property type="protein sequence ID" value="ROV60756.1"/>
    <property type="molecule type" value="Genomic_DNA"/>
</dbReference>
<dbReference type="EC" id="3.2.1.23" evidence="3 11"/>
<feature type="site" description="Transition state stabilizer" evidence="11">
    <location>
        <position position="353"/>
    </location>
</feature>
<keyword evidence="8 11" id="KW-0915">Sodium</keyword>
<evidence type="ECO:0000256" key="8">
    <source>
        <dbReference type="ARBA" id="ARBA00023053"/>
    </source>
</evidence>
<dbReference type="InterPro" id="IPR023232">
    <property type="entry name" value="Glyco_hydro_2_AS"/>
</dbReference>
<reference evidence="13 14" key="1">
    <citation type="submission" date="2018-11" db="EMBL/GenBank/DDBJ databases">
        <title>Vibrio ponticus strain CAIM 1751 pathogenic for the snapper Lutjanus guttatus.</title>
        <authorList>
            <person name="Soto-Rodriguez S."/>
            <person name="Lozano-Olvera R."/>
            <person name="Gomez-Gil B."/>
        </authorList>
    </citation>
    <scope>NUCLEOTIDE SEQUENCE [LARGE SCALE GENOMIC DNA]</scope>
    <source>
        <strain evidence="13 14">CAIM 1751</strain>
    </source>
</reference>
<feature type="binding site" evidence="11">
    <location>
        <begin position="533"/>
        <end position="536"/>
    </location>
    <ligand>
        <name>substrate</name>
    </ligand>
</feature>
<evidence type="ECO:0000256" key="3">
    <source>
        <dbReference type="ARBA" id="ARBA00012756"/>
    </source>
</evidence>
<comment type="subunit">
    <text evidence="11">Homotetramer.</text>
</comment>
<dbReference type="InterPro" id="IPR036156">
    <property type="entry name" value="Beta-gal/glucu_dom_sf"/>
</dbReference>
<dbReference type="InterPro" id="IPR006102">
    <property type="entry name" value="Ig-like_GH2"/>
</dbReference>
<feature type="binding site" evidence="11">
    <location>
        <position position="457"/>
    </location>
    <ligand>
        <name>substrate</name>
    </ligand>
</feature>
<dbReference type="Pfam" id="PF00703">
    <property type="entry name" value="Glyco_hydro_2"/>
    <property type="match status" value="1"/>
</dbReference>
<dbReference type="InterPro" id="IPR006104">
    <property type="entry name" value="Glyco_hydro_2_N"/>
</dbReference>
<dbReference type="Gene3D" id="2.60.40.10">
    <property type="entry name" value="Immunoglobulins"/>
    <property type="match status" value="2"/>
</dbReference>
<proteinExistence type="inferred from homology"/>
<dbReference type="SUPFAM" id="SSF74650">
    <property type="entry name" value="Galactose mutarotase-like"/>
    <property type="match status" value="1"/>
</dbReference>
<dbReference type="SUPFAM" id="SSF51445">
    <property type="entry name" value="(Trans)glycosidases"/>
    <property type="match status" value="1"/>
</dbReference>
<feature type="binding site" evidence="11">
    <location>
        <position position="197"/>
    </location>
    <ligand>
        <name>substrate</name>
    </ligand>
</feature>
<dbReference type="GO" id="GO:0009341">
    <property type="term" value="C:beta-galactosidase complex"/>
    <property type="evidence" value="ECO:0007669"/>
    <property type="project" value="InterPro"/>
</dbReference>
<dbReference type="PANTHER" id="PTHR46323">
    <property type="entry name" value="BETA-GALACTOSIDASE"/>
    <property type="match status" value="1"/>
</dbReference>
<feature type="binding site" evidence="11">
    <location>
        <position position="600"/>
    </location>
    <ligand>
        <name>Na(+)</name>
        <dbReference type="ChEBI" id="CHEBI:29101"/>
    </ligand>
</feature>
<dbReference type="PANTHER" id="PTHR46323:SF2">
    <property type="entry name" value="BETA-GALACTOSIDASE"/>
    <property type="match status" value="1"/>
</dbReference>
<dbReference type="SUPFAM" id="SSF49303">
    <property type="entry name" value="beta-Galactosidase/glucuronidase domain"/>
    <property type="match status" value="2"/>
</dbReference>
<feature type="binding site" evidence="11">
    <location>
        <position position="197"/>
    </location>
    <ligand>
        <name>Na(+)</name>
        <dbReference type="ChEBI" id="CHEBI:29101"/>
    </ligand>
</feature>
<comment type="similarity">
    <text evidence="2 11">Belongs to the glycosyl hydrolase 2 family.</text>
</comment>
<feature type="binding site" evidence="11">
    <location>
        <position position="600"/>
    </location>
    <ligand>
        <name>substrate</name>
    </ligand>
</feature>
<gene>
    <name evidence="11" type="primary">lacZ</name>
    <name evidence="13" type="ORF">EGH82_07650</name>
</gene>
<feature type="active site" description="Proton donor" evidence="11">
    <location>
        <position position="457"/>
    </location>
</feature>
<dbReference type="InterPro" id="IPR004199">
    <property type="entry name" value="B-gal_small/dom_5"/>
</dbReference>
<evidence type="ECO:0000256" key="6">
    <source>
        <dbReference type="ARBA" id="ARBA00022801"/>
    </source>
</evidence>
<dbReference type="Pfam" id="PF02837">
    <property type="entry name" value="Glyco_hydro_2_N"/>
    <property type="match status" value="1"/>
</dbReference>
<evidence type="ECO:0000256" key="2">
    <source>
        <dbReference type="ARBA" id="ARBA00007401"/>
    </source>
</evidence>
<evidence type="ECO:0000313" key="13">
    <source>
        <dbReference type="EMBL" id="ROV60756.1"/>
    </source>
</evidence>
<dbReference type="InterPro" id="IPR017853">
    <property type="entry name" value="GH"/>
</dbReference>
<dbReference type="AlphaFoldDB" id="A0A3N3E249"/>
<name>A0A3N3E249_9VIBR</name>
<protein>
    <recommendedName>
        <fullName evidence="4 11">Beta-galactosidase</fullName>
        <shortName evidence="11">Beta-gal</shortName>
        <ecNumber evidence="3 11">3.2.1.23</ecNumber>
    </recommendedName>
    <alternativeName>
        <fullName evidence="10 11">Lactase</fullName>
    </alternativeName>
</protein>
<dbReference type="InterPro" id="IPR023933">
    <property type="entry name" value="Glyco_hydro_2_beta_Galsidase"/>
</dbReference>
<feature type="binding site" evidence="11">
    <location>
        <position position="597"/>
    </location>
    <ligand>
        <name>Na(+)</name>
        <dbReference type="ChEBI" id="CHEBI:29101"/>
    </ligand>
</feature>
<dbReference type="InterPro" id="IPR013783">
    <property type="entry name" value="Ig-like_fold"/>
</dbReference>
<dbReference type="SUPFAM" id="SSF49785">
    <property type="entry name" value="Galactose-binding domain-like"/>
    <property type="match status" value="1"/>
</dbReference>
<dbReference type="PROSITE" id="PS00608">
    <property type="entry name" value="GLYCOSYL_HYDROL_F2_2"/>
    <property type="match status" value="1"/>
</dbReference>
<evidence type="ECO:0000256" key="1">
    <source>
        <dbReference type="ARBA" id="ARBA00001412"/>
    </source>
</evidence>
<dbReference type="GO" id="GO:0004565">
    <property type="term" value="F:beta-galactosidase activity"/>
    <property type="evidence" value="ECO:0007669"/>
    <property type="project" value="UniProtKB-EC"/>
</dbReference>
<dbReference type="InterPro" id="IPR006103">
    <property type="entry name" value="Glyco_hydro_2_cat"/>
</dbReference>
<dbReference type="InterPro" id="IPR014718">
    <property type="entry name" value="GH-type_carb-bd"/>
</dbReference>
<keyword evidence="6 11" id="KW-0378">Hydrolase</keyword>
<dbReference type="InterPro" id="IPR006101">
    <property type="entry name" value="Glyco_hydro_2"/>
</dbReference>
<dbReference type="Pfam" id="PF16353">
    <property type="entry name" value="LacZ_4"/>
    <property type="match status" value="1"/>
</dbReference>
<evidence type="ECO:0000256" key="11">
    <source>
        <dbReference type="HAMAP-Rule" id="MF_01687"/>
    </source>
</evidence>
<dbReference type="Pfam" id="PF02929">
    <property type="entry name" value="Bgal_small_N"/>
    <property type="match status" value="1"/>
</dbReference>
<evidence type="ECO:0000313" key="14">
    <source>
        <dbReference type="Proteomes" id="UP000278792"/>
    </source>
</evidence>
<comment type="caution">
    <text evidence="13">The sequence shown here is derived from an EMBL/GenBank/DDBJ whole genome shotgun (WGS) entry which is preliminary data.</text>
</comment>
<comment type="catalytic activity">
    <reaction evidence="1 11">
        <text>Hydrolysis of terminal non-reducing beta-D-galactose residues in beta-D-galactosides.</text>
        <dbReference type="EC" id="3.2.1.23"/>
    </reaction>
</comment>
<dbReference type="Gene3D" id="2.70.98.10">
    <property type="match status" value="1"/>
</dbReference>
<feature type="binding site" evidence="11">
    <location>
        <position position="414"/>
    </location>
    <ligand>
        <name>Mg(2+)</name>
        <dbReference type="ChEBI" id="CHEBI:18420"/>
        <label>1</label>
    </ligand>
</feature>
<organism evidence="13 14">
    <name type="scientific">Vibrio ponticus</name>
    <dbReference type="NCBI Taxonomy" id="265668"/>
    <lineage>
        <taxon>Bacteria</taxon>
        <taxon>Pseudomonadati</taxon>
        <taxon>Pseudomonadota</taxon>
        <taxon>Gammaproteobacteria</taxon>
        <taxon>Vibrionales</taxon>
        <taxon>Vibrionaceae</taxon>
        <taxon>Vibrio</taxon>
    </lineage>
</organism>
<evidence type="ECO:0000256" key="4">
    <source>
        <dbReference type="ARBA" id="ARBA00013303"/>
    </source>
</evidence>
<dbReference type="Proteomes" id="UP000278792">
    <property type="component" value="Unassembled WGS sequence"/>
</dbReference>
<sequence length="1034" mass="118779">MEFHSVLQRRDWQNQQSVSINCMRAHSPLKSYRSIRSALEDEQRQVRSLNGLWKFQLFSCPEDVDSAFIDVDFNDSQWHQLPVPSNWQLHGFDKPIYTNIKYPFPVEPPFVPKDNPTGCYRTSFYISAAELSETQRIIFDGVNSAFYLWCNGVWVGYSQDSRLPSEFDLSEYLIEGNNHLAVMVLRWSDGSYLEDQDMWWLSGIFRDVSLLAKPKNLCIEDVFITPDLDACYRDGDIAIKTTLSAAGNYTVQVQLFDHNKAVTAPHRSAPNNHRIDERGGYNDVIFQTLHVKEPQKWSAEVPYLYRLVVSLLDEHGQHVETESYPVGFRKIEIDKGLLRLNGQPLLIRGVNRHEHDPILGHVMTEELMIRDICLMKQNNFNSVRTAHYPNHPRWYELCDEYGLYVCDEANIETHGMTPMNRLSDDPCWAHAYMSRYSQMVLRDKNHPCVIIWSLGNESGHGSNHDAMYAWSKQFDPSRPVQYEGGGANTSATDIICPMYARVDATIADEAVPKWAIKKWISLPNEHRPLILCEYAHAMGNSLGSFADYWQAFRDYPRLQGGFIWDWVDQGLGVKDAQGTPYWAYGGDFGDEINDRQFCINGLVFPDRTPHPTLEEAKFCQRMIRVVMPYQSDFRCRLIITNEHLFRPTDNEILVWTLLENGQVVLSGEFGLAIEPSGSLEIELEFDYQAQLGKKYHLSVDVSLVHPTIWAESGYTVTSEQFVISNPKGLLWGKGGVTTEYELPPLLHETDEEFVVVTSDANTEWRFNKQSGLLTAWQTNQKEKLLSPPIDNFYRAPLDNDIGTSEADFIDPNSWICAWEQVNLSLWEQQCIRCHATLLTDSILINSVFTYQSDSQVQAITDWTYRFTDSGKVHLTVKVQLSEALPPLPRIGFEVELPLSSYDDEQIRWQGLGPFENYPDRLCAARYGDYSLPLNEMHTPYIFPTESGLRCNTNYLNVSGLSIEGDFHFSVSRYSNRQLANARHTNELHPQNKVFLRLDHKHMGVGGDDSWSPSVHKEYLLTDKLYVYQVTLSVV</sequence>
<comment type="cofactor">
    <cofactor evidence="11">
        <name>Mg(2+)</name>
        <dbReference type="ChEBI" id="CHEBI:18420"/>
    </cofactor>
    <text evidence="11">Binds 2 magnesium ions per monomer.</text>
</comment>
<dbReference type="GO" id="GO:0030246">
    <property type="term" value="F:carbohydrate binding"/>
    <property type="evidence" value="ECO:0007669"/>
    <property type="project" value="InterPro"/>
</dbReference>
<dbReference type="PRINTS" id="PR00132">
    <property type="entry name" value="GLHYDRLASE2"/>
</dbReference>
<keyword evidence="7 11" id="KW-0460">Magnesium</keyword>
<evidence type="ECO:0000259" key="12">
    <source>
        <dbReference type="SMART" id="SM01038"/>
    </source>
</evidence>
<evidence type="ECO:0000256" key="9">
    <source>
        <dbReference type="ARBA" id="ARBA00023295"/>
    </source>
</evidence>
<feature type="site" description="Transition state stabilizer" evidence="11">
    <location>
        <position position="387"/>
    </location>
</feature>
<feature type="binding site" evidence="11">
    <location>
        <position position="593"/>
    </location>
    <ligand>
        <name>Mg(2+)</name>
        <dbReference type="ChEBI" id="CHEBI:18420"/>
        <label>2</label>
    </ligand>
</feature>
<evidence type="ECO:0000256" key="5">
    <source>
        <dbReference type="ARBA" id="ARBA00022723"/>
    </source>
</evidence>
<dbReference type="NCBIfam" id="NF007074">
    <property type="entry name" value="PRK09525.1"/>
    <property type="match status" value="1"/>
</dbReference>
<dbReference type="InterPro" id="IPR050347">
    <property type="entry name" value="Bact_Beta-galactosidase"/>
</dbReference>
<dbReference type="Gene3D" id="2.60.120.260">
    <property type="entry name" value="Galactose-binding domain-like"/>
    <property type="match status" value="1"/>
</dbReference>
<dbReference type="InterPro" id="IPR008979">
    <property type="entry name" value="Galactose-bd-like_sf"/>
</dbReference>
<accession>A0A3N3E249</accession>
<evidence type="ECO:0000256" key="7">
    <source>
        <dbReference type="ARBA" id="ARBA00022842"/>
    </source>
</evidence>
<feature type="active site" description="Nucleophile" evidence="11">
    <location>
        <position position="533"/>
    </location>
</feature>
<feature type="binding site" evidence="11">
    <location>
        <position position="1010"/>
    </location>
    <ligand>
        <name>substrate</name>
    </ligand>
</feature>
<evidence type="ECO:0000256" key="10">
    <source>
        <dbReference type="ARBA" id="ARBA00032230"/>
    </source>
</evidence>
<keyword evidence="9 11" id="KW-0326">Glycosidase</keyword>
<dbReference type="InterPro" id="IPR032312">
    <property type="entry name" value="LacZ_4"/>
</dbReference>
<dbReference type="HAMAP" id="MF_01687">
    <property type="entry name" value="Beta_gal"/>
    <property type="match status" value="1"/>
</dbReference>
<dbReference type="Gene3D" id="3.20.20.80">
    <property type="entry name" value="Glycosidases"/>
    <property type="match status" value="1"/>
</dbReference>
<dbReference type="RefSeq" id="WP_123781517.1">
    <property type="nucleotide sequence ID" value="NZ_RKIK01000016.1"/>
</dbReference>
<feature type="binding site" evidence="11">
    <location>
        <position position="99"/>
    </location>
    <ligand>
        <name>substrate</name>
    </ligand>
</feature>
<dbReference type="FunFam" id="3.20.20.80:FF:000018">
    <property type="entry name" value="Beta-galactosidase"/>
    <property type="match status" value="1"/>
</dbReference>
<dbReference type="InterPro" id="IPR011013">
    <property type="entry name" value="Gal_mutarotase_sf_dom"/>
</dbReference>
<feature type="binding site" evidence="11">
    <location>
        <position position="457"/>
    </location>
    <ligand>
        <name>Mg(2+)</name>
        <dbReference type="ChEBI" id="CHEBI:18420"/>
        <label>1</label>
    </ligand>
</feature>
<keyword evidence="5 11" id="KW-0479">Metal-binding</keyword>
<feature type="domain" description="Beta galactosidase small chain/" evidence="12">
    <location>
        <begin position="755"/>
        <end position="1032"/>
    </location>
</feature>